<dbReference type="RefSeq" id="WP_115814285.1">
    <property type="nucleotide sequence ID" value="NZ_QUNI01000011.1"/>
</dbReference>
<keyword evidence="6" id="KW-1185">Reference proteome</keyword>
<proteinExistence type="predicted"/>
<dbReference type="OrthoDB" id="769662at2"/>
<comment type="caution">
    <text evidence="5">The sequence shown here is derived from an EMBL/GenBank/DDBJ whole genome shotgun (WGS) entry which is preliminary data.</text>
</comment>
<evidence type="ECO:0000256" key="3">
    <source>
        <dbReference type="ARBA" id="ARBA00023163"/>
    </source>
</evidence>
<accession>A0A3E0EEF8</accession>
<sequence>MKKEKSQLTDICQLQLQGVKDTQDLLSGKWKTVIVAALYYNGKFRFMNLSRHIEGIAPKVLSKELKDLEMNQLVKRTVIDTMPITVEYELTSQGKSLNKVIEAMGEWGVNYRKSILKK</sequence>
<dbReference type="SUPFAM" id="SSF46785">
    <property type="entry name" value="Winged helix' DNA-binding domain"/>
    <property type="match status" value="1"/>
</dbReference>
<evidence type="ECO:0000256" key="1">
    <source>
        <dbReference type="ARBA" id="ARBA00023015"/>
    </source>
</evidence>
<dbReference type="GO" id="GO:0003677">
    <property type="term" value="F:DNA binding"/>
    <property type="evidence" value="ECO:0007669"/>
    <property type="project" value="UniProtKB-KW"/>
</dbReference>
<dbReference type="EMBL" id="QUNI01000011">
    <property type="protein sequence ID" value="REG96040.1"/>
    <property type="molecule type" value="Genomic_DNA"/>
</dbReference>
<dbReference type="Pfam" id="PF01638">
    <property type="entry name" value="HxlR"/>
    <property type="match status" value="1"/>
</dbReference>
<evidence type="ECO:0000313" key="5">
    <source>
        <dbReference type="EMBL" id="REG96040.1"/>
    </source>
</evidence>
<dbReference type="Proteomes" id="UP000257136">
    <property type="component" value="Unassembled WGS sequence"/>
</dbReference>
<protein>
    <submittedName>
        <fullName evidence="5">HxlR family transcriptional regulator</fullName>
    </submittedName>
</protein>
<gene>
    <name evidence="5" type="ORF">C8P67_11112</name>
</gene>
<evidence type="ECO:0000256" key="2">
    <source>
        <dbReference type="ARBA" id="ARBA00023125"/>
    </source>
</evidence>
<reference evidence="5 6" key="1">
    <citation type="submission" date="2018-08" db="EMBL/GenBank/DDBJ databases">
        <title>Genomic Encyclopedia of Archaeal and Bacterial Type Strains, Phase II (KMG-II): from individual species to whole genera.</title>
        <authorList>
            <person name="Goeker M."/>
        </authorList>
    </citation>
    <scope>NUCLEOTIDE SEQUENCE [LARGE SCALE GENOMIC DNA]</scope>
    <source>
        <strain evidence="5 6">DSM 100880</strain>
    </source>
</reference>
<dbReference type="InterPro" id="IPR036390">
    <property type="entry name" value="WH_DNA-bd_sf"/>
</dbReference>
<keyword evidence="1" id="KW-0805">Transcription regulation</keyword>
<dbReference type="Gene3D" id="1.10.10.10">
    <property type="entry name" value="Winged helix-like DNA-binding domain superfamily/Winged helix DNA-binding domain"/>
    <property type="match status" value="1"/>
</dbReference>
<organism evidence="5 6">
    <name type="scientific">Flavobacterium aquicola</name>
    <dbReference type="NCBI Taxonomy" id="1682742"/>
    <lineage>
        <taxon>Bacteria</taxon>
        <taxon>Pseudomonadati</taxon>
        <taxon>Bacteroidota</taxon>
        <taxon>Flavobacteriia</taxon>
        <taxon>Flavobacteriales</taxon>
        <taxon>Flavobacteriaceae</taxon>
        <taxon>Flavobacterium</taxon>
    </lineage>
</organism>
<evidence type="ECO:0000313" key="6">
    <source>
        <dbReference type="Proteomes" id="UP000257136"/>
    </source>
</evidence>
<keyword evidence="2" id="KW-0238">DNA-binding</keyword>
<dbReference type="PANTHER" id="PTHR33204:SF18">
    <property type="entry name" value="TRANSCRIPTIONAL REGULATORY PROTEIN"/>
    <property type="match status" value="1"/>
</dbReference>
<dbReference type="PANTHER" id="PTHR33204">
    <property type="entry name" value="TRANSCRIPTIONAL REGULATOR, MARR FAMILY"/>
    <property type="match status" value="1"/>
</dbReference>
<dbReference type="AlphaFoldDB" id="A0A3E0EEF8"/>
<feature type="domain" description="HTH hxlR-type" evidence="4">
    <location>
        <begin position="12"/>
        <end position="116"/>
    </location>
</feature>
<evidence type="ECO:0000259" key="4">
    <source>
        <dbReference type="PROSITE" id="PS51118"/>
    </source>
</evidence>
<dbReference type="InterPro" id="IPR002577">
    <property type="entry name" value="HTH_HxlR"/>
</dbReference>
<dbReference type="PROSITE" id="PS51118">
    <property type="entry name" value="HTH_HXLR"/>
    <property type="match status" value="1"/>
</dbReference>
<name>A0A3E0EEF8_9FLAO</name>
<dbReference type="InterPro" id="IPR036388">
    <property type="entry name" value="WH-like_DNA-bd_sf"/>
</dbReference>
<keyword evidence="3" id="KW-0804">Transcription</keyword>